<sequence>MVSDKKEFVCFYMEKFIPHQQNLILQGDASVSSEGKLRLTKVDEHGEPVYQSVGRALYIAPVHIWNSETGNVACFFTCFSFAIHAPDVKKTADGLAFFLSPPNDKPKEGGGYLGLFNSGGKNGQVVAVEFDTFINKDRDIDDRNYLHIGLNFMSIKSRQAVPWGFENDNEAYVYISYDPSAENALEATLVYPSSEKSYSMSVKDVDLRDALPEWVRVGFSAATGKSDPAYVETHDVNFWFFASGFEDDAATLAQSLKGINPCLAAFLPQHFLRAK</sequence>
<feature type="domain" description="Legume lectin" evidence="3">
    <location>
        <begin position="11"/>
        <end position="249"/>
    </location>
</feature>
<dbReference type="InterPro" id="IPR000985">
    <property type="entry name" value="Lectin_LegA_CS"/>
</dbReference>
<proteinExistence type="inferred from homology"/>
<comment type="similarity">
    <text evidence="1">Belongs to the leguminous lectin family.</text>
</comment>
<dbReference type="PANTHER" id="PTHR32401:SF45">
    <property type="entry name" value="LECTIN"/>
    <property type="match status" value="1"/>
</dbReference>
<accession>A0ABU6QMF9</accession>
<protein>
    <recommendedName>
        <fullName evidence="3">Legume lectin domain-containing protein</fullName>
    </recommendedName>
</protein>
<organism evidence="4 5">
    <name type="scientific">Stylosanthes scabra</name>
    <dbReference type="NCBI Taxonomy" id="79078"/>
    <lineage>
        <taxon>Eukaryota</taxon>
        <taxon>Viridiplantae</taxon>
        <taxon>Streptophyta</taxon>
        <taxon>Embryophyta</taxon>
        <taxon>Tracheophyta</taxon>
        <taxon>Spermatophyta</taxon>
        <taxon>Magnoliopsida</taxon>
        <taxon>eudicotyledons</taxon>
        <taxon>Gunneridae</taxon>
        <taxon>Pentapetalae</taxon>
        <taxon>rosids</taxon>
        <taxon>fabids</taxon>
        <taxon>Fabales</taxon>
        <taxon>Fabaceae</taxon>
        <taxon>Papilionoideae</taxon>
        <taxon>50 kb inversion clade</taxon>
        <taxon>dalbergioids sensu lato</taxon>
        <taxon>Dalbergieae</taxon>
        <taxon>Pterocarpus clade</taxon>
        <taxon>Stylosanthes</taxon>
    </lineage>
</organism>
<dbReference type="SUPFAM" id="SSF49899">
    <property type="entry name" value="Concanavalin A-like lectins/glucanases"/>
    <property type="match status" value="1"/>
</dbReference>
<dbReference type="Pfam" id="PF00139">
    <property type="entry name" value="Lectin_legB"/>
    <property type="match status" value="1"/>
</dbReference>
<evidence type="ECO:0000313" key="4">
    <source>
        <dbReference type="EMBL" id="MED6112339.1"/>
    </source>
</evidence>
<dbReference type="InterPro" id="IPR001220">
    <property type="entry name" value="Legume_lectin_dom"/>
</dbReference>
<dbReference type="Proteomes" id="UP001341840">
    <property type="component" value="Unassembled WGS sequence"/>
</dbReference>
<evidence type="ECO:0000259" key="3">
    <source>
        <dbReference type="Pfam" id="PF00139"/>
    </source>
</evidence>
<dbReference type="InterPro" id="IPR016363">
    <property type="entry name" value="L-lectin"/>
</dbReference>
<dbReference type="Gene3D" id="2.60.120.200">
    <property type="match status" value="1"/>
</dbReference>
<evidence type="ECO:0000256" key="1">
    <source>
        <dbReference type="ARBA" id="ARBA00007606"/>
    </source>
</evidence>
<dbReference type="EMBL" id="JASCZI010000542">
    <property type="protein sequence ID" value="MED6112339.1"/>
    <property type="molecule type" value="Genomic_DNA"/>
</dbReference>
<name>A0ABU6QMF9_9FABA</name>
<gene>
    <name evidence="4" type="ORF">PIB30_060774</name>
</gene>
<dbReference type="PROSITE" id="PS00308">
    <property type="entry name" value="LECTIN_LEGUME_ALPHA"/>
    <property type="match status" value="1"/>
</dbReference>
<reference evidence="4 5" key="1">
    <citation type="journal article" date="2023" name="Plants (Basel)">
        <title>Bridging the Gap: Combining Genomics and Transcriptomics Approaches to Understand Stylosanthes scabra, an Orphan Legume from the Brazilian Caatinga.</title>
        <authorList>
            <person name="Ferreira-Neto J.R.C."/>
            <person name="da Silva M.D."/>
            <person name="Binneck E."/>
            <person name="de Melo N.F."/>
            <person name="da Silva R.H."/>
            <person name="de Melo A.L.T.M."/>
            <person name="Pandolfi V."/>
            <person name="Bustamante F.O."/>
            <person name="Brasileiro-Vidal A.C."/>
            <person name="Benko-Iseppon A.M."/>
        </authorList>
    </citation>
    <scope>NUCLEOTIDE SEQUENCE [LARGE SCALE GENOMIC DNA]</scope>
    <source>
        <tissue evidence="4">Leaves</tissue>
    </source>
</reference>
<dbReference type="PANTHER" id="PTHR32401">
    <property type="entry name" value="CONCANAVALIN A-LIKE LECTIN FAMILY PROTEIN"/>
    <property type="match status" value="1"/>
</dbReference>
<keyword evidence="2" id="KW-0430">Lectin</keyword>
<comment type="caution">
    <text evidence="4">The sequence shown here is derived from an EMBL/GenBank/DDBJ whole genome shotgun (WGS) entry which is preliminary data.</text>
</comment>
<dbReference type="InterPro" id="IPR050258">
    <property type="entry name" value="Leguminous_Lectin"/>
</dbReference>
<keyword evidence="5" id="KW-1185">Reference proteome</keyword>
<dbReference type="InterPro" id="IPR013320">
    <property type="entry name" value="ConA-like_dom_sf"/>
</dbReference>
<dbReference type="PROSITE" id="PS00307">
    <property type="entry name" value="LECTIN_LEGUME_BETA"/>
    <property type="match status" value="1"/>
</dbReference>
<evidence type="ECO:0000313" key="5">
    <source>
        <dbReference type="Proteomes" id="UP001341840"/>
    </source>
</evidence>
<dbReference type="InterPro" id="IPR019825">
    <property type="entry name" value="Lectin_legB_Mn/Ca_BS"/>
</dbReference>
<dbReference type="CDD" id="cd06899">
    <property type="entry name" value="lectin_legume_LecRK_Arcelin_ConA"/>
    <property type="match status" value="1"/>
</dbReference>
<dbReference type="PIRSF" id="PIRSF002690">
    <property type="entry name" value="L-type_lectin_plant"/>
    <property type="match status" value="1"/>
</dbReference>
<evidence type="ECO:0000256" key="2">
    <source>
        <dbReference type="ARBA" id="ARBA00022734"/>
    </source>
</evidence>